<evidence type="ECO:0000256" key="3">
    <source>
        <dbReference type="ARBA" id="ARBA00023125"/>
    </source>
</evidence>
<dbReference type="SUPFAM" id="SSF56349">
    <property type="entry name" value="DNA breaking-rejoining enzymes"/>
    <property type="match status" value="1"/>
</dbReference>
<dbReference type="GO" id="GO:0006310">
    <property type="term" value="P:DNA recombination"/>
    <property type="evidence" value="ECO:0007669"/>
    <property type="project" value="UniProtKB-KW"/>
</dbReference>
<dbReference type="PANTHER" id="PTHR30629">
    <property type="entry name" value="PROPHAGE INTEGRASE"/>
    <property type="match status" value="1"/>
</dbReference>
<dbReference type="InterPro" id="IPR015094">
    <property type="entry name" value="Integrase_lambda-typ_DNA-bd_N"/>
</dbReference>
<dbReference type="Pfam" id="PF00589">
    <property type="entry name" value="Phage_integrase"/>
    <property type="match status" value="1"/>
</dbReference>
<dbReference type="InterPro" id="IPR013762">
    <property type="entry name" value="Integrase-like_cat_sf"/>
</dbReference>
<accession>A0AAE7SPR2</accession>
<evidence type="ECO:0000256" key="5">
    <source>
        <dbReference type="PROSITE-ProRule" id="PRU01248"/>
    </source>
</evidence>
<dbReference type="Proteomes" id="UP000503464">
    <property type="component" value="Chromosome"/>
</dbReference>
<dbReference type="Pfam" id="PF22022">
    <property type="entry name" value="Phage_int_M"/>
    <property type="match status" value="1"/>
</dbReference>
<protein>
    <submittedName>
        <fullName evidence="8">Phage integrase Arm DNA-binding domain-containing protein</fullName>
    </submittedName>
</protein>
<organism evidence="8 9">
    <name type="scientific">Serratia fonticola</name>
    <dbReference type="NCBI Taxonomy" id="47917"/>
    <lineage>
        <taxon>Bacteria</taxon>
        <taxon>Pseudomonadati</taxon>
        <taxon>Pseudomonadota</taxon>
        <taxon>Gammaproteobacteria</taxon>
        <taxon>Enterobacterales</taxon>
        <taxon>Yersiniaceae</taxon>
        <taxon>Serratia</taxon>
    </lineage>
</organism>
<evidence type="ECO:0000256" key="1">
    <source>
        <dbReference type="ARBA" id="ARBA00008857"/>
    </source>
</evidence>
<dbReference type="Gene3D" id="1.10.150.130">
    <property type="match status" value="1"/>
</dbReference>
<sequence length="360" mass="41026">MARRKDGYDMKLPKNLTYRRKGKSFYWRNPVTKKEISLGPIARRDAISQAIEANHYIEQNYSPVLLLDKIKGTQEYTLNSWLERYDVIFKRRKLSESTYKARKGQITIISEKMGAMVLSKITTRHIAEFLEFWVVQEKHTMATTMRSVLSDIFREAIVEGHIDTNPVTPTRAAAATVKRERLELDQYIAIREAAAALPAWFGLSMDLALITGQRREDVALIRFEHIVDGRLQITQGKTGAMISLPLDLELRVLGLKLETVIERCRQASATGFMVSSGIRKNSKDGSLNPDSLTKKFVAARKLAGIVLEDSPPTFHEIRSLAGRLYEKEKGKEFAMKLLGHKSVKMTDKYLDTRGKEYVML</sequence>
<dbReference type="PANTHER" id="PTHR30629:SF2">
    <property type="entry name" value="PROPHAGE INTEGRASE INTS-RELATED"/>
    <property type="match status" value="1"/>
</dbReference>
<dbReference type="GO" id="GO:0003677">
    <property type="term" value="F:DNA binding"/>
    <property type="evidence" value="ECO:0007669"/>
    <property type="project" value="UniProtKB-UniRule"/>
</dbReference>
<evidence type="ECO:0000313" key="9">
    <source>
        <dbReference type="Proteomes" id="UP000503464"/>
    </source>
</evidence>
<comment type="similarity">
    <text evidence="1">Belongs to the 'phage' integrase family.</text>
</comment>
<dbReference type="RefSeq" id="WP_221035182.1">
    <property type="nucleotide sequence ID" value="NZ_CP054160.3"/>
</dbReference>
<dbReference type="Pfam" id="PF09003">
    <property type="entry name" value="Arm-DNA-bind_1"/>
    <property type="match status" value="1"/>
</dbReference>
<evidence type="ECO:0000256" key="4">
    <source>
        <dbReference type="ARBA" id="ARBA00023172"/>
    </source>
</evidence>
<reference evidence="9" key="1">
    <citation type="submission" date="2020-03" db="EMBL/GenBank/DDBJ databases">
        <title>Genome sequences of seven Enterobacteriaceae strains isolated from Canadian wastewater treatment facilities.</title>
        <authorList>
            <person name="Huang H."/>
            <person name="Chmara J.T."/>
            <person name="Duceppe M.-O."/>
        </authorList>
    </citation>
    <scope>NUCLEOTIDE SEQUENCE [LARGE SCALE GENOMIC DNA]</scope>
    <source>
        <strain evidence="9">Biosolid 3</strain>
    </source>
</reference>
<dbReference type="AlphaFoldDB" id="A0AAE7SPR2"/>
<gene>
    <name evidence="8" type="ORF">G9399_10780</name>
</gene>
<evidence type="ECO:0000313" key="8">
    <source>
        <dbReference type="EMBL" id="QXT42361.1"/>
    </source>
</evidence>
<proteinExistence type="inferred from homology"/>
<dbReference type="InterPro" id="IPR053876">
    <property type="entry name" value="Phage_int_M"/>
</dbReference>
<keyword evidence="4" id="KW-0233">DNA recombination</keyword>
<dbReference type="InterPro" id="IPR002104">
    <property type="entry name" value="Integrase_catalytic"/>
</dbReference>
<keyword evidence="2" id="KW-0229">DNA integration</keyword>
<evidence type="ECO:0000259" key="7">
    <source>
        <dbReference type="PROSITE" id="PS51900"/>
    </source>
</evidence>
<dbReference type="Gene3D" id="1.10.443.10">
    <property type="entry name" value="Intergrase catalytic core"/>
    <property type="match status" value="1"/>
</dbReference>
<feature type="domain" description="Core-binding (CB)" evidence="7">
    <location>
        <begin position="76"/>
        <end position="157"/>
    </location>
</feature>
<dbReference type="SUPFAM" id="SSF54171">
    <property type="entry name" value="DNA-binding domain"/>
    <property type="match status" value="1"/>
</dbReference>
<dbReference type="InterPro" id="IPR016177">
    <property type="entry name" value="DNA-bd_dom_sf"/>
</dbReference>
<keyword evidence="3 5" id="KW-0238">DNA-binding</keyword>
<evidence type="ECO:0000256" key="2">
    <source>
        <dbReference type="ARBA" id="ARBA00022908"/>
    </source>
</evidence>
<dbReference type="InterPro" id="IPR050808">
    <property type="entry name" value="Phage_Integrase"/>
</dbReference>
<dbReference type="Gene3D" id="3.30.160.60">
    <property type="entry name" value="Classic Zinc Finger"/>
    <property type="match status" value="1"/>
</dbReference>
<dbReference type="GO" id="GO:0008907">
    <property type="term" value="F:integrase activity"/>
    <property type="evidence" value="ECO:0007669"/>
    <property type="project" value="InterPro"/>
</dbReference>
<dbReference type="EMBL" id="CP054160">
    <property type="protein sequence ID" value="QXT42361.1"/>
    <property type="molecule type" value="Genomic_DNA"/>
</dbReference>
<evidence type="ECO:0000259" key="6">
    <source>
        <dbReference type="PROSITE" id="PS51898"/>
    </source>
</evidence>
<dbReference type="PROSITE" id="PS51898">
    <property type="entry name" value="TYR_RECOMBINASE"/>
    <property type="match status" value="1"/>
</dbReference>
<dbReference type="PROSITE" id="PS51900">
    <property type="entry name" value="CB"/>
    <property type="match status" value="1"/>
</dbReference>
<dbReference type="InterPro" id="IPR010998">
    <property type="entry name" value="Integrase_recombinase_N"/>
</dbReference>
<dbReference type="InterPro" id="IPR044068">
    <property type="entry name" value="CB"/>
</dbReference>
<feature type="domain" description="Tyr recombinase" evidence="6">
    <location>
        <begin position="177"/>
        <end position="360"/>
    </location>
</feature>
<dbReference type="InterPro" id="IPR011010">
    <property type="entry name" value="DNA_brk_join_enz"/>
</dbReference>
<name>A0AAE7SPR2_SERFO</name>